<sequence length="722" mass="79597">MTVGFTEHRAIDSIVLPSAAFYPTKIPQKHGQLRNFIGISDPDLIYYASEYDVYALNLAACKRKLLATLPWPPQCLAAGYGWVCAGGPKKGQCAFIDVSEDGSPGSDERAARRHAEVDTLLPLDLDVDSRINAHNYFRRLQDPAESGRRSQPEIQLHELGGEIVNSVTITRLRSDNKHLQEETVAVLTNNDKTVTIFSLSQARTLNTLKFPIPMNHASISPNGDLLVAAGDEARAFFCRRTQLPIITVNGEAVFPRYEWRIVAQPKLNATDSNDPCFATAFSPSGHICAVASEMGVITVFDSTMVGDDIEAEQAVTDVLLSSRPRTFRNVWGAVRSMSFGPEPWDLLAWAEDHGRVCVTDLRNAFHSRQTIELDPETLSVERAPLPDVEASLSTSEQRELEIEARFMREFLSGRADAVSHAADYIGLQAEHRRSLYRSGQQGMRESSPYDLSEAERQILDSLRQTRERVLERERGEAALQGPFSVNYLPSGSTGRTTHDPDEVFSSSLPTPQGSRSPTLREYMRERNLERTRAHNDRSYQPRRRSSVVISNSNTSNHAPSSHSSNLAPIGTGAPQLSASPPRLPTTTSAPSSLDPWQTISLAMAATSTPDVAARMRRDQLEASGTTRSQRMGLLEESYDRARDNRTSGEGDVDMYEVEVPRRLVTLTTASGAASSRGDAGLGTMGLGWSGDGRNMYVATEKGILEYTVNINERKTFPGISLQ</sequence>
<feature type="domain" description="DUF2415" evidence="2">
    <location>
        <begin position="332"/>
        <end position="371"/>
    </location>
</feature>
<feature type="region of interest" description="Disordered" evidence="1">
    <location>
        <begin position="481"/>
        <end position="593"/>
    </location>
</feature>
<dbReference type="PANTHER" id="PTHR43991">
    <property type="entry name" value="WD REPEAT PROTEIN (AFU_ORTHOLOGUE AFUA_8G05640)-RELATED"/>
    <property type="match status" value="1"/>
</dbReference>
<accession>A0A1W5DCY6</accession>
<dbReference type="Pfam" id="PF10313">
    <property type="entry name" value="DUF2415"/>
    <property type="match status" value="1"/>
</dbReference>
<protein>
    <submittedName>
        <fullName evidence="3">WD40/YVTN repeat-like-containing domain</fullName>
    </submittedName>
</protein>
<dbReference type="Gene3D" id="2.130.10.10">
    <property type="entry name" value="YVTN repeat-like/Quinoprotein amine dehydrogenase"/>
    <property type="match status" value="1"/>
</dbReference>
<dbReference type="PANTHER" id="PTHR43991:SF9">
    <property type="entry name" value="DUF2415 DOMAIN-CONTAINING PROTEIN"/>
    <property type="match status" value="1"/>
</dbReference>
<dbReference type="InterPro" id="IPR036322">
    <property type="entry name" value="WD40_repeat_dom_sf"/>
</dbReference>
<keyword evidence="4" id="KW-1185">Reference proteome</keyword>
<dbReference type="Proteomes" id="UP000192927">
    <property type="component" value="Unassembled WGS sequence"/>
</dbReference>
<name>A0A1W5DCY6_9LECA</name>
<evidence type="ECO:0000313" key="4">
    <source>
        <dbReference type="Proteomes" id="UP000192927"/>
    </source>
</evidence>
<feature type="compositionally biased region" description="Basic and acidic residues" evidence="1">
    <location>
        <begin position="521"/>
        <end position="539"/>
    </location>
</feature>
<dbReference type="InterPro" id="IPR015943">
    <property type="entry name" value="WD40/YVTN_repeat-like_dom_sf"/>
</dbReference>
<evidence type="ECO:0000256" key="1">
    <source>
        <dbReference type="SAM" id="MobiDB-lite"/>
    </source>
</evidence>
<feature type="compositionally biased region" description="Polar residues" evidence="1">
    <location>
        <begin position="574"/>
        <end position="593"/>
    </location>
</feature>
<dbReference type="AlphaFoldDB" id="A0A1W5DCY6"/>
<organism evidence="3 4">
    <name type="scientific">Lasallia pustulata</name>
    <dbReference type="NCBI Taxonomy" id="136370"/>
    <lineage>
        <taxon>Eukaryota</taxon>
        <taxon>Fungi</taxon>
        <taxon>Dikarya</taxon>
        <taxon>Ascomycota</taxon>
        <taxon>Pezizomycotina</taxon>
        <taxon>Lecanoromycetes</taxon>
        <taxon>OSLEUM clade</taxon>
        <taxon>Umbilicariomycetidae</taxon>
        <taxon>Umbilicariales</taxon>
        <taxon>Umbilicariaceae</taxon>
        <taxon>Lasallia</taxon>
    </lineage>
</organism>
<dbReference type="InterPro" id="IPR019417">
    <property type="entry name" value="DUF2415"/>
</dbReference>
<evidence type="ECO:0000313" key="3">
    <source>
        <dbReference type="EMBL" id="SLM40840.1"/>
    </source>
</evidence>
<proteinExistence type="predicted"/>
<evidence type="ECO:0000259" key="2">
    <source>
        <dbReference type="Pfam" id="PF10313"/>
    </source>
</evidence>
<dbReference type="SUPFAM" id="SSF50978">
    <property type="entry name" value="WD40 repeat-like"/>
    <property type="match status" value="1"/>
</dbReference>
<feature type="compositionally biased region" description="Low complexity" evidence="1">
    <location>
        <begin position="546"/>
        <end position="556"/>
    </location>
</feature>
<reference evidence="4" key="1">
    <citation type="submission" date="2017-03" db="EMBL/GenBank/DDBJ databases">
        <authorList>
            <person name="Sharma R."/>
            <person name="Thines M."/>
        </authorList>
    </citation>
    <scope>NUCLEOTIDE SEQUENCE [LARGE SCALE GENOMIC DNA]</scope>
</reference>
<dbReference type="EMBL" id="FWEW01003741">
    <property type="protein sequence ID" value="SLM40840.1"/>
    <property type="molecule type" value="Genomic_DNA"/>
</dbReference>
<feature type="compositionally biased region" description="Polar residues" evidence="1">
    <location>
        <begin position="557"/>
        <end position="566"/>
    </location>
</feature>
<feature type="compositionally biased region" description="Polar residues" evidence="1">
    <location>
        <begin position="504"/>
        <end position="517"/>
    </location>
</feature>